<name>A0ABN6M9S2_9ACTN</name>
<sequence>MQDLQRVALGFACGSRRAASIAARGIQDFISCIENRMPVLAAAPRGALVGCVAELVKQLLAMGNRDAVKCGIVLVREKGGARDEHCELAFECTFV</sequence>
<reference evidence="1 2" key="1">
    <citation type="submission" date="2022-01" db="EMBL/GenBank/DDBJ databases">
        <title>Novel bile acid biosynthetic pathways are enriched in the microbiome of centenarians.</title>
        <authorList>
            <person name="Sato Y."/>
            <person name="Atarashi K."/>
            <person name="Plichta R.D."/>
            <person name="Arai Y."/>
            <person name="Sasajima S."/>
            <person name="Kearney M.S."/>
            <person name="Suda W."/>
            <person name="Takeshita K."/>
            <person name="Sasaki T."/>
            <person name="Okamoto S."/>
            <person name="Skelly N.A."/>
            <person name="Okamura Y."/>
            <person name="Vlamakis H."/>
            <person name="Li Y."/>
            <person name="Tanoue T."/>
            <person name="Takei H."/>
            <person name="Nittono H."/>
            <person name="Narushima S."/>
            <person name="Irie J."/>
            <person name="Itoh H."/>
            <person name="Moriya K."/>
            <person name="Sugiura Y."/>
            <person name="Suematsu M."/>
            <person name="Moritoki N."/>
            <person name="Shibata S."/>
            <person name="Littman R.D."/>
            <person name="Fischbach A.M."/>
            <person name="Uwamino Y."/>
            <person name="Inoue T."/>
            <person name="Honda A."/>
            <person name="Hattori M."/>
            <person name="Murai T."/>
            <person name="Xavier J.R."/>
            <person name="Hirose N."/>
            <person name="Honda K."/>
        </authorList>
    </citation>
    <scope>NUCLEOTIDE SEQUENCE [LARGE SCALE GENOMIC DNA]</scope>
    <source>
        <strain evidence="1 2">CE91-St30</strain>
    </source>
</reference>
<dbReference type="EMBL" id="AP025564">
    <property type="protein sequence ID" value="BDE94761.1"/>
    <property type="molecule type" value="Genomic_DNA"/>
</dbReference>
<organism evidence="1 2">
    <name type="scientific">Raoultibacter timonensis</name>
    <dbReference type="NCBI Taxonomy" id="1907662"/>
    <lineage>
        <taxon>Bacteria</taxon>
        <taxon>Bacillati</taxon>
        <taxon>Actinomycetota</taxon>
        <taxon>Coriobacteriia</taxon>
        <taxon>Eggerthellales</taxon>
        <taxon>Eggerthellaceae</taxon>
        <taxon>Raoultibacter</taxon>
    </lineage>
</organism>
<evidence type="ECO:0000313" key="1">
    <source>
        <dbReference type="EMBL" id="BDE94761.1"/>
    </source>
</evidence>
<gene>
    <name evidence="1" type="ORF">CE91St30_00940</name>
</gene>
<dbReference type="Proteomes" id="UP001320544">
    <property type="component" value="Chromosome"/>
</dbReference>
<protein>
    <submittedName>
        <fullName evidence="1">Uncharacterized protein</fullName>
    </submittedName>
</protein>
<keyword evidence="2" id="KW-1185">Reference proteome</keyword>
<evidence type="ECO:0000313" key="2">
    <source>
        <dbReference type="Proteomes" id="UP001320544"/>
    </source>
</evidence>
<accession>A0ABN6M9S2</accession>
<proteinExistence type="predicted"/>